<name>A0A7N0ZV49_KALFE</name>
<dbReference type="EnsemblPlants" id="Kaladp0039s0682.2.v1.1">
    <property type="protein sequence ID" value="Kaladp0039s0682.2.v1.1"/>
    <property type="gene ID" value="Kaladp0039s0682.v1.1"/>
</dbReference>
<dbReference type="Gene3D" id="2.60.40.150">
    <property type="entry name" value="C2 domain"/>
    <property type="match status" value="1"/>
</dbReference>
<keyword evidence="5" id="KW-0653">Protein transport</keyword>
<dbReference type="PANTHER" id="PTHR24075:SF11">
    <property type="entry name" value="DNAJ PROTEIN ERDJ2A-LIKE"/>
    <property type="match status" value="1"/>
</dbReference>
<protein>
    <recommendedName>
        <fullName evidence="11">J domain-containing protein</fullName>
    </recommendedName>
</protein>
<evidence type="ECO:0000256" key="2">
    <source>
        <dbReference type="ARBA" id="ARBA00022448"/>
    </source>
</evidence>
<evidence type="ECO:0000256" key="8">
    <source>
        <dbReference type="ARBA" id="ARBA00023186"/>
    </source>
</evidence>
<evidence type="ECO:0000256" key="1">
    <source>
        <dbReference type="ARBA" id="ARBA00004477"/>
    </source>
</evidence>
<keyword evidence="8" id="KW-0143">Chaperone</keyword>
<dbReference type="SUPFAM" id="SSF81296">
    <property type="entry name" value="E set domains"/>
    <property type="match status" value="1"/>
</dbReference>
<evidence type="ECO:0000313" key="12">
    <source>
        <dbReference type="EnsemblPlants" id="Kaladp0039s0682.1.v1.1"/>
    </source>
</evidence>
<dbReference type="Proteomes" id="UP000594263">
    <property type="component" value="Unplaced"/>
</dbReference>
<dbReference type="GO" id="GO:0006614">
    <property type="term" value="P:SRP-dependent cotranslational protein targeting to membrane"/>
    <property type="evidence" value="ECO:0007669"/>
    <property type="project" value="TreeGrafter"/>
</dbReference>
<dbReference type="InterPro" id="IPR035892">
    <property type="entry name" value="C2_domain_sf"/>
</dbReference>
<dbReference type="CDD" id="cd06257">
    <property type="entry name" value="DnaJ"/>
    <property type="match status" value="1"/>
</dbReference>
<dbReference type="Pfam" id="PF00226">
    <property type="entry name" value="DnaJ"/>
    <property type="match status" value="1"/>
</dbReference>
<dbReference type="AlphaFoldDB" id="A0A7N0ZV49"/>
<dbReference type="SUPFAM" id="SSF46565">
    <property type="entry name" value="Chaperone J-domain"/>
    <property type="match status" value="1"/>
</dbReference>
<dbReference type="SMART" id="SM00973">
    <property type="entry name" value="Sec63"/>
    <property type="match status" value="1"/>
</dbReference>
<dbReference type="InterPro" id="IPR004179">
    <property type="entry name" value="Sec63-dom"/>
</dbReference>
<feature type="compositionally biased region" description="Acidic residues" evidence="9">
    <location>
        <begin position="626"/>
        <end position="650"/>
    </location>
</feature>
<dbReference type="GO" id="GO:0003723">
    <property type="term" value="F:RNA binding"/>
    <property type="evidence" value="ECO:0007669"/>
    <property type="project" value="TreeGrafter"/>
</dbReference>
<dbReference type="Gene3D" id="1.10.3380.10">
    <property type="entry name" value="Sec63 N-terminal domain-like domain"/>
    <property type="match status" value="1"/>
</dbReference>
<evidence type="ECO:0000256" key="10">
    <source>
        <dbReference type="SAM" id="Phobius"/>
    </source>
</evidence>
<dbReference type="Gene3D" id="1.10.287.110">
    <property type="entry name" value="DnaJ domain"/>
    <property type="match status" value="1"/>
</dbReference>
<keyword evidence="3 10" id="KW-0812">Transmembrane</keyword>
<keyword evidence="2" id="KW-0813">Transport</keyword>
<evidence type="ECO:0000256" key="3">
    <source>
        <dbReference type="ARBA" id="ARBA00022692"/>
    </source>
</evidence>
<evidence type="ECO:0000313" key="13">
    <source>
        <dbReference type="Proteomes" id="UP000594263"/>
    </source>
</evidence>
<reference evidence="12" key="1">
    <citation type="submission" date="2021-01" db="UniProtKB">
        <authorList>
            <consortium name="EnsemblPlants"/>
        </authorList>
    </citation>
    <scope>IDENTIFICATION</scope>
</reference>
<dbReference type="PRINTS" id="PR00625">
    <property type="entry name" value="JDOMAIN"/>
</dbReference>
<feature type="transmembrane region" description="Helical" evidence="10">
    <location>
        <begin position="63"/>
        <end position="88"/>
    </location>
</feature>
<dbReference type="FunFam" id="1.10.287.110:FF:000038">
    <property type="entry name" value="DnaJ protein ERDJ2A"/>
    <property type="match status" value="1"/>
</dbReference>
<dbReference type="InterPro" id="IPR036869">
    <property type="entry name" value="J_dom_sf"/>
</dbReference>
<dbReference type="SMART" id="SM00271">
    <property type="entry name" value="DnaJ"/>
    <property type="match status" value="1"/>
</dbReference>
<keyword evidence="6 10" id="KW-1133">Transmembrane helix</keyword>
<dbReference type="PROSITE" id="PS50076">
    <property type="entry name" value="DNAJ_2"/>
    <property type="match status" value="1"/>
</dbReference>
<evidence type="ECO:0000256" key="5">
    <source>
        <dbReference type="ARBA" id="ARBA00022927"/>
    </source>
</evidence>
<comment type="subcellular location">
    <subcellularLocation>
        <location evidence="1">Endoplasmic reticulum membrane</location>
        <topology evidence="1">Multi-pass membrane protein</topology>
    </subcellularLocation>
</comment>
<evidence type="ECO:0000259" key="11">
    <source>
        <dbReference type="PROSITE" id="PS50076"/>
    </source>
</evidence>
<dbReference type="Gene3D" id="1.10.150.20">
    <property type="entry name" value="5' to 3' exonuclease, C-terminal subdomain"/>
    <property type="match status" value="1"/>
</dbReference>
<keyword evidence="7 10" id="KW-0472">Membrane</keyword>
<organism evidence="12 13">
    <name type="scientific">Kalanchoe fedtschenkoi</name>
    <name type="common">Lavender scallops</name>
    <name type="synonym">South American air plant</name>
    <dbReference type="NCBI Taxonomy" id="63787"/>
    <lineage>
        <taxon>Eukaryota</taxon>
        <taxon>Viridiplantae</taxon>
        <taxon>Streptophyta</taxon>
        <taxon>Embryophyta</taxon>
        <taxon>Tracheophyta</taxon>
        <taxon>Spermatophyta</taxon>
        <taxon>Magnoliopsida</taxon>
        <taxon>eudicotyledons</taxon>
        <taxon>Gunneridae</taxon>
        <taxon>Pentapetalae</taxon>
        <taxon>Saxifragales</taxon>
        <taxon>Crassulaceae</taxon>
        <taxon>Kalanchoe</taxon>
    </lineage>
</organism>
<feature type="transmembrane region" description="Helical" evidence="10">
    <location>
        <begin position="12"/>
        <end position="32"/>
    </location>
</feature>
<evidence type="ECO:0000256" key="4">
    <source>
        <dbReference type="ARBA" id="ARBA00022824"/>
    </source>
</evidence>
<dbReference type="Gramene" id="Kaladp0039s0682.2.v1.1">
    <property type="protein sequence ID" value="Kaladp0039s0682.2.v1.1"/>
    <property type="gene ID" value="Kaladp0039s0682.v1.1"/>
</dbReference>
<evidence type="ECO:0000256" key="6">
    <source>
        <dbReference type="ARBA" id="ARBA00022989"/>
    </source>
</evidence>
<dbReference type="SUPFAM" id="SSF158702">
    <property type="entry name" value="Sec63 N-terminal domain-like"/>
    <property type="match status" value="1"/>
</dbReference>
<dbReference type="Gramene" id="Kaladp0039s0682.1.v1.1">
    <property type="protein sequence ID" value="Kaladp0039s0682.1.v1.1"/>
    <property type="gene ID" value="Kaladp0039s0682.v1.1"/>
</dbReference>
<feature type="region of interest" description="Disordered" evidence="9">
    <location>
        <begin position="608"/>
        <end position="674"/>
    </location>
</feature>
<keyword evidence="4" id="KW-0256">Endoplasmic reticulum</keyword>
<keyword evidence="13" id="KW-1185">Reference proteome</keyword>
<dbReference type="OMA" id="DAYINCE"/>
<dbReference type="GO" id="GO:0008320">
    <property type="term" value="F:protein transmembrane transporter activity"/>
    <property type="evidence" value="ECO:0007669"/>
    <property type="project" value="TreeGrafter"/>
</dbReference>
<proteinExistence type="predicted"/>
<dbReference type="InterPro" id="IPR001623">
    <property type="entry name" value="DnaJ_domain"/>
</dbReference>
<dbReference type="GO" id="GO:0006620">
    <property type="term" value="P:post-translational protein targeting to endoplasmic reticulum membrane"/>
    <property type="evidence" value="ECO:0007669"/>
    <property type="project" value="TreeGrafter"/>
</dbReference>
<feature type="transmembrane region" description="Helical" evidence="10">
    <location>
        <begin position="192"/>
        <end position="215"/>
    </location>
</feature>
<accession>A0A7N0ZV49</accession>
<dbReference type="EnsemblPlants" id="Kaladp0039s0682.1.v1.1">
    <property type="protein sequence ID" value="Kaladp0039s0682.1.v1.1"/>
    <property type="gene ID" value="Kaladp0039s0682.v1.1"/>
</dbReference>
<feature type="domain" description="J" evidence="11">
    <location>
        <begin position="99"/>
        <end position="164"/>
    </location>
</feature>
<dbReference type="PANTHER" id="PTHR24075">
    <property type="entry name" value="SEC63 DOMAIN-CONTAINING"/>
    <property type="match status" value="1"/>
</dbReference>
<evidence type="ECO:0000256" key="7">
    <source>
        <dbReference type="ARBA" id="ARBA00023136"/>
    </source>
</evidence>
<sequence length="674" mass="74694">MADNGENSALFPIFILTMIALPLVPYTLMKLIRAFSKKAKKIHCECSVCSGSGKYHNSVLKRISGVVTCGNLMLVLLWIIVLFLVSYIQNMSRESQVFEPFSILGLQPGASESAIKKAYRRLSIQYHPDKNPDPEAHKYFVEYISKAYQALTDPVSRDNYEKYGHPDGRQGFQIGLALPQFLLNFDAASSGILLLCIVGICILLPLVAAAIYLASSSNYAGNNVKNLTLSTYYQLMKPSLAPSKILDVFIKAAEYMEIPIRGTDTKHLQEVFAVVRDELNLDMKNIKKEQVKFWKQHPAQIKVELLIHAHLTRHSTSLPSTLAADLNRVLQLAPKLLEELLKMAVLPRTAKGHGWLRPAIGVVELSQCIIQAVPLSARKAGRGLLEQAAPFLQLPHINETIAKTILQKNVRTFQDFRDMKSQERADLLTQVAGCSSLDAQDVEKVIAMMPSITLDVKCETEGEEGIQEGDIVTFQSWVSLKRANGLIAALPHAPLYPFPKEENFWVLLADTSSNNVWFSQRVSFIDEAAAIGFTSTAIQETMESQGAEANSTNLAVKEAVEKVKSGSRLVMGKFQVAAEGNYNLTCFCLCDSWIGSDVQTSLKMKVTRRTRAGTRGSVEAVAMHDESEDEDEANDDYDDGNQSEYSEDDEPKTTNAKKGPVRNSKAPARRNGRC</sequence>
<dbReference type="GO" id="GO:0031207">
    <property type="term" value="C:Sec62/Sec63 complex"/>
    <property type="evidence" value="ECO:0007669"/>
    <property type="project" value="TreeGrafter"/>
</dbReference>
<dbReference type="Pfam" id="PF02889">
    <property type="entry name" value="Sec63"/>
    <property type="match status" value="1"/>
</dbReference>
<evidence type="ECO:0000256" key="9">
    <source>
        <dbReference type="SAM" id="MobiDB-lite"/>
    </source>
</evidence>
<dbReference type="InterPro" id="IPR014756">
    <property type="entry name" value="Ig_E-set"/>
</dbReference>